<dbReference type="Proteomes" id="UP000789901">
    <property type="component" value="Unassembled WGS sequence"/>
</dbReference>
<proteinExistence type="predicted"/>
<sequence>LANYITTEEFAINHFEANLIVDINSIEDMQKCLIILRRYQKQQCLKEIEILKSILSQNAFFGHGPNLGPIAFLKDNSSSEHNAL</sequence>
<protein>
    <submittedName>
        <fullName evidence="1">29491_t:CDS:1</fullName>
    </submittedName>
</protein>
<organism evidence="1 2">
    <name type="scientific">Gigaspora margarita</name>
    <dbReference type="NCBI Taxonomy" id="4874"/>
    <lineage>
        <taxon>Eukaryota</taxon>
        <taxon>Fungi</taxon>
        <taxon>Fungi incertae sedis</taxon>
        <taxon>Mucoromycota</taxon>
        <taxon>Glomeromycotina</taxon>
        <taxon>Glomeromycetes</taxon>
        <taxon>Diversisporales</taxon>
        <taxon>Gigasporaceae</taxon>
        <taxon>Gigaspora</taxon>
    </lineage>
</organism>
<evidence type="ECO:0000313" key="2">
    <source>
        <dbReference type="Proteomes" id="UP000789901"/>
    </source>
</evidence>
<feature type="non-terminal residue" evidence="1">
    <location>
        <position position="1"/>
    </location>
</feature>
<keyword evidence="2" id="KW-1185">Reference proteome</keyword>
<gene>
    <name evidence="1" type="ORF">GMARGA_LOCUS32294</name>
</gene>
<accession>A0ABN7WKY6</accession>
<dbReference type="EMBL" id="CAJVQB010050366">
    <property type="protein sequence ID" value="CAG8834891.1"/>
    <property type="molecule type" value="Genomic_DNA"/>
</dbReference>
<comment type="caution">
    <text evidence="1">The sequence shown here is derived from an EMBL/GenBank/DDBJ whole genome shotgun (WGS) entry which is preliminary data.</text>
</comment>
<feature type="non-terminal residue" evidence="1">
    <location>
        <position position="84"/>
    </location>
</feature>
<reference evidence="1 2" key="1">
    <citation type="submission" date="2021-06" db="EMBL/GenBank/DDBJ databases">
        <authorList>
            <person name="Kallberg Y."/>
            <person name="Tangrot J."/>
            <person name="Rosling A."/>
        </authorList>
    </citation>
    <scope>NUCLEOTIDE SEQUENCE [LARGE SCALE GENOMIC DNA]</scope>
    <source>
        <strain evidence="1 2">120-4 pot B 10/14</strain>
    </source>
</reference>
<name>A0ABN7WKY6_GIGMA</name>
<evidence type="ECO:0000313" key="1">
    <source>
        <dbReference type="EMBL" id="CAG8834891.1"/>
    </source>
</evidence>